<sequence>MIIEAQSNGIELSDEDFQMQVYIKESDYLFVRDILTHKDALSIMNVNILTMVINVELQVGEQGISFDHEDWKKKATIIKEFNSDDKQQLRVYGVGEVINKFPTITLNKSSSDIDKMKIFWFNDNKIIANRICLPEYTDTTMSFMLAIAQGINLHGSGEIKGEICIDPAEIENQQNCH</sequence>
<gene>
    <name evidence="1" type="ORF">MEDL_6444</name>
</gene>
<comment type="caution">
    <text evidence="1">The sequence shown here is derived from an EMBL/GenBank/DDBJ whole genome shotgun (WGS) entry which is preliminary data.</text>
</comment>
<dbReference type="Proteomes" id="UP000683360">
    <property type="component" value="Unassembled WGS sequence"/>
</dbReference>
<dbReference type="OrthoDB" id="6103496at2759"/>
<protein>
    <submittedName>
        <fullName evidence="1">RHOBTB1_2</fullName>
    </submittedName>
</protein>
<name>A0A8S3Q995_MYTED</name>
<dbReference type="EMBL" id="CAJPWZ010000357">
    <property type="protein sequence ID" value="CAG2191212.1"/>
    <property type="molecule type" value="Genomic_DNA"/>
</dbReference>
<keyword evidence="2" id="KW-1185">Reference proteome</keyword>
<evidence type="ECO:0000313" key="1">
    <source>
        <dbReference type="EMBL" id="CAG2191212.1"/>
    </source>
</evidence>
<proteinExistence type="predicted"/>
<evidence type="ECO:0000313" key="2">
    <source>
        <dbReference type="Proteomes" id="UP000683360"/>
    </source>
</evidence>
<accession>A0A8S3Q995</accession>
<reference evidence="1" key="1">
    <citation type="submission" date="2021-03" db="EMBL/GenBank/DDBJ databases">
        <authorList>
            <person name="Bekaert M."/>
        </authorList>
    </citation>
    <scope>NUCLEOTIDE SEQUENCE</scope>
</reference>
<dbReference type="AlphaFoldDB" id="A0A8S3Q995"/>
<organism evidence="1 2">
    <name type="scientific">Mytilus edulis</name>
    <name type="common">Blue mussel</name>
    <dbReference type="NCBI Taxonomy" id="6550"/>
    <lineage>
        <taxon>Eukaryota</taxon>
        <taxon>Metazoa</taxon>
        <taxon>Spiralia</taxon>
        <taxon>Lophotrochozoa</taxon>
        <taxon>Mollusca</taxon>
        <taxon>Bivalvia</taxon>
        <taxon>Autobranchia</taxon>
        <taxon>Pteriomorphia</taxon>
        <taxon>Mytilida</taxon>
        <taxon>Mytiloidea</taxon>
        <taxon>Mytilidae</taxon>
        <taxon>Mytilinae</taxon>
        <taxon>Mytilus</taxon>
    </lineage>
</organism>